<dbReference type="PANTHER" id="PTHR31286">
    <property type="entry name" value="GLYCINE-RICH CELL WALL STRUCTURAL PROTEIN 1.8-LIKE"/>
    <property type="match status" value="1"/>
</dbReference>
<evidence type="ECO:0000259" key="2">
    <source>
        <dbReference type="Pfam" id="PF14111"/>
    </source>
</evidence>
<dbReference type="Pfam" id="PF14111">
    <property type="entry name" value="DUF4283"/>
    <property type="match status" value="1"/>
</dbReference>
<name>A0A328DUJ4_9ASTE</name>
<reference evidence="3 4" key="1">
    <citation type="submission" date="2018-06" db="EMBL/GenBank/DDBJ databases">
        <title>The Genome of Cuscuta australis (Dodder) Provides Insight into the Evolution of Plant Parasitism.</title>
        <authorList>
            <person name="Liu H."/>
        </authorList>
    </citation>
    <scope>NUCLEOTIDE SEQUENCE [LARGE SCALE GENOMIC DNA]</scope>
    <source>
        <strain evidence="4">cv. Yunnan</strain>
        <tissue evidence="3">Vines</tissue>
    </source>
</reference>
<accession>A0A328DUJ4</accession>
<dbReference type="InterPro" id="IPR025558">
    <property type="entry name" value="DUF4283"/>
</dbReference>
<comment type="caution">
    <text evidence="3">The sequence shown here is derived from an EMBL/GenBank/DDBJ whole genome shotgun (WGS) entry which is preliminary data.</text>
</comment>
<feature type="compositionally biased region" description="Basic and acidic residues" evidence="1">
    <location>
        <begin position="24"/>
        <end position="38"/>
    </location>
</feature>
<sequence>MGKRGRPPKPIGKDTGDAIATPSIEEKATEKEDPEVSNKKSPTGCATPIQPQPDLEIEELIATEEEAEDKSEGKKSYADVVGMQDDLNFALKFIPIEENEGQRIIKLTTEDVIEPAYEIDDISFLREGQFIVRFHKVEDRDEIIKKKYYFMDNKPVFVQKWYPGCKVNLLERKDIPIWIQFPDLEMKYWSLSALSKLGSAIGQPIRRDRATASRVKWSYARIQVEVQINQTFPDQINFLNEESRIITQKIKYEWAPTVCSHCNRIGHVFEMCRKRNTENTKGTGGKKIWRPKTTPQGGKDEAAPPSIPQRTETEKEDNKRDKENVEAKNPENSDDSGFLEISKKKAAKRRSLEGTEGTQRLSYVPSYSKIKAAQRPPEEAEQKKYYTQEIALWRWVDLAPILLRLDINGYWAKG</sequence>
<protein>
    <recommendedName>
        <fullName evidence="2">DUF4283 domain-containing protein</fullName>
    </recommendedName>
</protein>
<dbReference type="AlphaFoldDB" id="A0A328DUJ4"/>
<evidence type="ECO:0000256" key="1">
    <source>
        <dbReference type="SAM" id="MobiDB-lite"/>
    </source>
</evidence>
<dbReference type="PANTHER" id="PTHR31286:SF165">
    <property type="entry name" value="DUF4283 DOMAIN-CONTAINING PROTEIN"/>
    <property type="match status" value="1"/>
</dbReference>
<gene>
    <name evidence="3" type="ORF">DM860_012406</name>
</gene>
<proteinExistence type="predicted"/>
<organism evidence="3 4">
    <name type="scientific">Cuscuta australis</name>
    <dbReference type="NCBI Taxonomy" id="267555"/>
    <lineage>
        <taxon>Eukaryota</taxon>
        <taxon>Viridiplantae</taxon>
        <taxon>Streptophyta</taxon>
        <taxon>Embryophyta</taxon>
        <taxon>Tracheophyta</taxon>
        <taxon>Spermatophyta</taxon>
        <taxon>Magnoliopsida</taxon>
        <taxon>eudicotyledons</taxon>
        <taxon>Gunneridae</taxon>
        <taxon>Pentapetalae</taxon>
        <taxon>asterids</taxon>
        <taxon>lamiids</taxon>
        <taxon>Solanales</taxon>
        <taxon>Convolvulaceae</taxon>
        <taxon>Cuscuteae</taxon>
        <taxon>Cuscuta</taxon>
        <taxon>Cuscuta subgen. Grammica</taxon>
        <taxon>Cuscuta sect. Cleistogrammica</taxon>
    </lineage>
</organism>
<feature type="region of interest" description="Disordered" evidence="1">
    <location>
        <begin position="277"/>
        <end position="359"/>
    </location>
</feature>
<feature type="region of interest" description="Disordered" evidence="1">
    <location>
        <begin position="1"/>
        <end position="54"/>
    </location>
</feature>
<dbReference type="EMBL" id="NQVE01000111">
    <property type="protein sequence ID" value="RAL47781.1"/>
    <property type="molecule type" value="Genomic_DNA"/>
</dbReference>
<feature type="compositionally biased region" description="Basic and acidic residues" evidence="1">
    <location>
        <begin position="311"/>
        <end position="331"/>
    </location>
</feature>
<keyword evidence="4" id="KW-1185">Reference proteome</keyword>
<feature type="domain" description="DUF4283" evidence="2">
    <location>
        <begin position="122"/>
        <end position="167"/>
    </location>
</feature>
<evidence type="ECO:0000313" key="3">
    <source>
        <dbReference type="EMBL" id="RAL47781.1"/>
    </source>
</evidence>
<dbReference type="Proteomes" id="UP000249390">
    <property type="component" value="Unassembled WGS sequence"/>
</dbReference>
<dbReference type="InterPro" id="IPR040256">
    <property type="entry name" value="At4g02000-like"/>
</dbReference>
<evidence type="ECO:0000313" key="4">
    <source>
        <dbReference type="Proteomes" id="UP000249390"/>
    </source>
</evidence>